<dbReference type="InterPro" id="IPR006311">
    <property type="entry name" value="TAT_signal"/>
</dbReference>
<dbReference type="InterPro" id="IPR050612">
    <property type="entry name" value="Prok_Mopterin_Oxidored"/>
</dbReference>
<feature type="domain" description="4Fe-4S Mo/W bis-MGD-type" evidence="9">
    <location>
        <begin position="56"/>
        <end position="122"/>
    </location>
</feature>
<keyword evidence="6" id="KW-0560">Oxidoreductase</keyword>
<sequence>MSVNFDRRNFLKGSAATVGGLSLPSFIVEAAEVVGGKSVPVFTSWKDVYRAQWTWDKVVRSTHHLNCWYQAHCSWDVYVKDGLVYREEQAGEYPQVNPQLPDFNPRGCQKGGCFSERMYDPTRIAHPLRRVGERGSGKWERVTWKEALDDIADTYLDVTINEGTDTTVWDLGPGIDLGSGIGAQQRFSRLTQSVSLDMNSDIGDSHRGAAEMFGKISFERSADDYFYSDLILIWAGNPLYTQIPNAHFYTAARYRGAKIISICPDYNASAIKSDLWIPIKPGTDAALALSVCREIIEGGHVDKAFVKDQTDLPLLVRSDTRMFLTQTDVQADGRDDHMMLWDAKSNSLKTAPFKTLALGDLDPELEVKRTITLKDGKELEVRSVFSLLRDRLSVYTPENASKMCGVSPKMIRHLVKEITSVKAVCGTTQSCLNKYYHGNLMERSIAMVYCLTGNMGRKGAGFVAFPLLTPDGADKFSVSPSMKEVHSTFEPFEKMAKQRMDDGETFEMIVNAFGRAMFKPGTSPVRLPLWGSGQLFWQVHGEGEDLLKNSDSWNLGLKRPHNEYLDESLGKKWQPLHPPAEREPRILISLVSNPLRRKRNSQQLLTKLWPKLKKIVVIDWRVNSTARHADYVLPACTWYENTNLKWVTTLSPYLTTTDQATPPLGESKSDWDIIVMLSRHIQERARARGIGSVKSPEGLEVKLNTLYDDLTMDGEFKEGDGEKVAKAIYELSTSFKKTSWEETKRIGFKRFEKVPEDPISVSNMCEIPENDSVVPLTFHVRDKMPYPTSSRRIQFYIDHILYDELDEMLPMHKEVPKIGGNYPLIVGGGHTRWSIHSAWRDSPMMLRLHRPDPYMLLSFADAKKRSIEDGDWIRVFNDTGSYNVRAKVGPSIQPGQTVIYHAWESYQFPGKGDMNSVTATPLNPTELAGGHPHLEAGLMFGQAGEFDRDTRVEVERLPGGERPT</sequence>
<dbReference type="GO" id="GO:0051536">
    <property type="term" value="F:iron-sulfur cluster binding"/>
    <property type="evidence" value="ECO:0007669"/>
    <property type="project" value="UniProtKB-KW"/>
</dbReference>
<dbReference type="EMBL" id="KM105878">
    <property type="protein sequence ID" value="AIS23703.1"/>
    <property type="molecule type" value="Genomic_DNA"/>
</dbReference>
<dbReference type="SUPFAM" id="SSF50692">
    <property type="entry name" value="ADC-like"/>
    <property type="match status" value="1"/>
</dbReference>
<gene>
    <name evidence="10" type="primary">cmdA</name>
</gene>
<dbReference type="Pfam" id="PF00384">
    <property type="entry name" value="Molybdopterin"/>
    <property type="match status" value="1"/>
</dbReference>
<dbReference type="GO" id="GO:0016491">
    <property type="term" value="F:oxidoreductase activity"/>
    <property type="evidence" value="ECO:0007669"/>
    <property type="project" value="UniProtKB-KW"/>
</dbReference>
<dbReference type="PANTHER" id="PTHR43742:SF6">
    <property type="entry name" value="OXIDOREDUCTASE YYAE-RELATED"/>
    <property type="match status" value="1"/>
</dbReference>
<evidence type="ECO:0000256" key="3">
    <source>
        <dbReference type="ARBA" id="ARBA00022505"/>
    </source>
</evidence>
<evidence type="ECO:0000256" key="5">
    <source>
        <dbReference type="ARBA" id="ARBA00022729"/>
    </source>
</evidence>
<proteinExistence type="inferred from homology"/>
<evidence type="ECO:0000256" key="4">
    <source>
        <dbReference type="ARBA" id="ARBA00022723"/>
    </source>
</evidence>
<comment type="cofactor">
    <cofactor evidence="1">
        <name>Mo-bis(molybdopterin guanine dinucleotide)</name>
        <dbReference type="ChEBI" id="CHEBI:60539"/>
    </cofactor>
</comment>
<dbReference type="GO" id="GO:0043546">
    <property type="term" value="F:molybdopterin cofactor binding"/>
    <property type="evidence" value="ECO:0007669"/>
    <property type="project" value="InterPro"/>
</dbReference>
<dbReference type="Gene3D" id="3.40.50.12440">
    <property type="match status" value="3"/>
</dbReference>
<evidence type="ECO:0000256" key="8">
    <source>
        <dbReference type="ARBA" id="ARBA00023014"/>
    </source>
</evidence>
<dbReference type="RefSeq" id="WP_168954066.1">
    <property type="nucleotide sequence ID" value="NZ_CP091977.1"/>
</dbReference>
<name>A0A096ZNW8_9RHOO</name>
<keyword evidence="8" id="KW-0411">Iron-sulfur</keyword>
<evidence type="ECO:0000313" key="10">
    <source>
        <dbReference type="EMBL" id="AIS23703.1"/>
    </source>
</evidence>
<dbReference type="PANTHER" id="PTHR43742">
    <property type="entry name" value="TRIMETHYLAMINE-N-OXIDE REDUCTASE"/>
    <property type="match status" value="1"/>
</dbReference>
<dbReference type="SMR" id="A0A096ZNW8"/>
<dbReference type="InterPro" id="IPR006657">
    <property type="entry name" value="MoPterin_dinucl-bd_dom"/>
</dbReference>
<organism evidence="10">
    <name type="scientific">Aromatoleum aromaticum</name>
    <dbReference type="NCBI Taxonomy" id="551760"/>
    <lineage>
        <taxon>Bacteria</taxon>
        <taxon>Pseudomonadati</taxon>
        <taxon>Pseudomonadota</taxon>
        <taxon>Betaproteobacteria</taxon>
        <taxon>Rhodocyclales</taxon>
        <taxon>Rhodocyclaceae</taxon>
        <taxon>Aromatoleum</taxon>
    </lineage>
</organism>
<keyword evidence="4" id="KW-0479">Metal-binding</keyword>
<dbReference type="InterPro" id="IPR006963">
    <property type="entry name" value="Mopterin_OxRdtase_4Fe-4S_dom"/>
</dbReference>
<dbReference type="Pfam" id="PF01568">
    <property type="entry name" value="Molydop_binding"/>
    <property type="match status" value="1"/>
</dbReference>
<evidence type="ECO:0000256" key="6">
    <source>
        <dbReference type="ARBA" id="ARBA00023002"/>
    </source>
</evidence>
<dbReference type="Gene3D" id="3.40.50.740">
    <property type="match status" value="2"/>
</dbReference>
<keyword evidence="3" id="KW-0500">Molybdenum</keyword>
<evidence type="ECO:0000256" key="2">
    <source>
        <dbReference type="ARBA" id="ARBA00010312"/>
    </source>
</evidence>
<keyword evidence="7" id="KW-0408">Iron</keyword>
<dbReference type="GO" id="GO:0046872">
    <property type="term" value="F:metal ion binding"/>
    <property type="evidence" value="ECO:0007669"/>
    <property type="project" value="UniProtKB-KW"/>
</dbReference>
<protein>
    <submittedName>
        <fullName evidence="10">p-cymene dehydrogenase subunit alpha</fullName>
    </submittedName>
</protein>
<comment type="similarity">
    <text evidence="2">Belongs to the prokaryotic molybdopterin-containing oxidoreductase family.</text>
</comment>
<evidence type="ECO:0000259" key="9">
    <source>
        <dbReference type="PROSITE" id="PS51669"/>
    </source>
</evidence>
<accession>A0A096ZNW8</accession>
<dbReference type="AlphaFoldDB" id="A0A096ZNW8"/>
<keyword evidence="5" id="KW-0732">Signal</keyword>
<evidence type="ECO:0000256" key="1">
    <source>
        <dbReference type="ARBA" id="ARBA00001942"/>
    </source>
</evidence>
<evidence type="ECO:0000256" key="7">
    <source>
        <dbReference type="ARBA" id="ARBA00023004"/>
    </source>
</evidence>
<dbReference type="PROSITE" id="PS51318">
    <property type="entry name" value="TAT"/>
    <property type="match status" value="1"/>
</dbReference>
<reference evidence="10" key="1">
    <citation type="journal article" date="2014" name="Appl. Environ. Microbiol.">
        <title>Anaerobic activation of p-cymene in denitrifying betaproteobacteria: methyl group hydroxylation versus addition to fumarate.</title>
        <authorList>
            <person name="Strijkstra A."/>
            <person name="Trautwein K."/>
            <person name="Jarling R."/>
            <person name="Wohlbrand L."/>
            <person name="Dorries M."/>
            <person name="Reinhardt R."/>
            <person name="Drozdowska M."/>
            <person name="Golding B.T."/>
            <person name="Wilkes H."/>
            <person name="Rabus R."/>
        </authorList>
    </citation>
    <scope>NUCLEOTIDE SEQUENCE</scope>
    <source>
        <strain evidence="10">PCyN1</strain>
    </source>
</reference>
<dbReference type="PROSITE" id="PS51669">
    <property type="entry name" value="4FE4S_MOW_BIS_MGD"/>
    <property type="match status" value="1"/>
</dbReference>
<dbReference type="SUPFAM" id="SSF53706">
    <property type="entry name" value="Formate dehydrogenase/DMSO reductase, domains 1-3"/>
    <property type="match status" value="1"/>
</dbReference>
<dbReference type="InterPro" id="IPR006656">
    <property type="entry name" value="Mopterin_OxRdtase"/>
</dbReference>
<dbReference type="Gene3D" id="3.40.228.10">
    <property type="entry name" value="Dimethylsulfoxide Reductase, domain 2"/>
    <property type="match status" value="1"/>
</dbReference>
<dbReference type="InterPro" id="IPR009010">
    <property type="entry name" value="Asp_de-COase-like_dom_sf"/>
</dbReference>